<name>A0A967B1D1_9MICO</name>
<dbReference type="Gene3D" id="3.90.1720.10">
    <property type="entry name" value="endopeptidase domain like (from Nostoc punctiforme)"/>
    <property type="match status" value="1"/>
</dbReference>
<protein>
    <submittedName>
        <fullName evidence="6">C40 family peptidase</fullName>
    </submittedName>
</protein>
<dbReference type="PROSITE" id="PS51935">
    <property type="entry name" value="NLPC_P60"/>
    <property type="match status" value="1"/>
</dbReference>
<evidence type="ECO:0000313" key="7">
    <source>
        <dbReference type="Proteomes" id="UP000744769"/>
    </source>
</evidence>
<dbReference type="Proteomes" id="UP000744769">
    <property type="component" value="Unassembled WGS sequence"/>
</dbReference>
<reference evidence="6" key="1">
    <citation type="submission" date="2020-03" db="EMBL/GenBank/DDBJ databases">
        <title>Draft sequencing of Calidifontibacter sp. DB0510.</title>
        <authorList>
            <person name="Kim D.-U."/>
        </authorList>
    </citation>
    <scope>NUCLEOTIDE SEQUENCE</scope>
    <source>
        <strain evidence="6">DB0510</strain>
    </source>
</reference>
<evidence type="ECO:0000256" key="1">
    <source>
        <dbReference type="ARBA" id="ARBA00007074"/>
    </source>
</evidence>
<organism evidence="6 7">
    <name type="scientific">Metallococcus carri</name>
    <dbReference type="NCBI Taxonomy" id="1656884"/>
    <lineage>
        <taxon>Bacteria</taxon>
        <taxon>Bacillati</taxon>
        <taxon>Actinomycetota</taxon>
        <taxon>Actinomycetes</taxon>
        <taxon>Micrococcales</taxon>
        <taxon>Dermacoccaceae</taxon>
        <taxon>Metallococcus</taxon>
    </lineage>
</organism>
<proteinExistence type="inferred from homology"/>
<evidence type="ECO:0000313" key="6">
    <source>
        <dbReference type="EMBL" id="NHN55610.1"/>
    </source>
</evidence>
<dbReference type="PANTHER" id="PTHR47053:SF1">
    <property type="entry name" value="MUREIN DD-ENDOPEPTIDASE MEPH-RELATED"/>
    <property type="match status" value="1"/>
</dbReference>
<keyword evidence="4" id="KW-0788">Thiol protease</keyword>
<keyword evidence="3" id="KW-0378">Hydrolase</keyword>
<comment type="similarity">
    <text evidence="1">Belongs to the peptidase C40 family.</text>
</comment>
<dbReference type="InterPro" id="IPR000064">
    <property type="entry name" value="NLP_P60_dom"/>
</dbReference>
<dbReference type="AlphaFoldDB" id="A0A967B1D1"/>
<keyword evidence="7" id="KW-1185">Reference proteome</keyword>
<accession>A0A967B1D1</accession>
<feature type="domain" description="NlpC/P60" evidence="5">
    <location>
        <begin position="1"/>
        <end position="103"/>
    </location>
</feature>
<dbReference type="EMBL" id="JAAOIV010000004">
    <property type="protein sequence ID" value="NHN55610.1"/>
    <property type="molecule type" value="Genomic_DNA"/>
</dbReference>
<dbReference type="PANTHER" id="PTHR47053">
    <property type="entry name" value="MUREIN DD-ENDOPEPTIDASE MEPH-RELATED"/>
    <property type="match status" value="1"/>
</dbReference>
<comment type="caution">
    <text evidence="6">The sequence shown here is derived from an EMBL/GenBank/DDBJ whole genome shotgun (WGS) entry which is preliminary data.</text>
</comment>
<dbReference type="GO" id="GO:0006508">
    <property type="term" value="P:proteolysis"/>
    <property type="evidence" value="ECO:0007669"/>
    <property type="project" value="UniProtKB-KW"/>
</dbReference>
<evidence type="ECO:0000256" key="2">
    <source>
        <dbReference type="ARBA" id="ARBA00022670"/>
    </source>
</evidence>
<dbReference type="InterPro" id="IPR038765">
    <property type="entry name" value="Papain-like_cys_pep_sf"/>
</dbReference>
<sequence length="103" mass="11140">MQYLGVPYVYGGTTPAGFDCSGLIQYVYRQAGISVPRTATAQYYAATKVSTPQPGDLVFFGSSSYVSHIGIYAGNGRMIAAPYPGQAVRLQQIWETPIGYGRF</sequence>
<evidence type="ECO:0000259" key="5">
    <source>
        <dbReference type="PROSITE" id="PS51935"/>
    </source>
</evidence>
<dbReference type="Pfam" id="PF00877">
    <property type="entry name" value="NLPC_P60"/>
    <property type="match status" value="1"/>
</dbReference>
<gene>
    <name evidence="6" type="ORF">G9U51_07425</name>
</gene>
<evidence type="ECO:0000256" key="3">
    <source>
        <dbReference type="ARBA" id="ARBA00022801"/>
    </source>
</evidence>
<dbReference type="SUPFAM" id="SSF54001">
    <property type="entry name" value="Cysteine proteinases"/>
    <property type="match status" value="1"/>
</dbReference>
<dbReference type="InterPro" id="IPR051202">
    <property type="entry name" value="Peptidase_C40"/>
</dbReference>
<keyword evidence="2" id="KW-0645">Protease</keyword>
<dbReference type="GO" id="GO:0008234">
    <property type="term" value="F:cysteine-type peptidase activity"/>
    <property type="evidence" value="ECO:0007669"/>
    <property type="project" value="UniProtKB-KW"/>
</dbReference>
<evidence type="ECO:0000256" key="4">
    <source>
        <dbReference type="ARBA" id="ARBA00022807"/>
    </source>
</evidence>